<protein>
    <submittedName>
        <fullName evidence="3">NRBF2-like protein</fullName>
    </submittedName>
</protein>
<keyword evidence="4" id="KW-1185">Reference proteome</keyword>
<dbReference type="EMBL" id="CP111023">
    <property type="protein sequence ID" value="WAR22168.1"/>
    <property type="molecule type" value="Genomic_DNA"/>
</dbReference>
<dbReference type="SUPFAM" id="SSF140361">
    <property type="entry name" value="MIT domain-like"/>
    <property type="match status" value="1"/>
</dbReference>
<dbReference type="Proteomes" id="UP001164746">
    <property type="component" value="Chromosome 12"/>
</dbReference>
<evidence type="ECO:0000313" key="3">
    <source>
        <dbReference type="EMBL" id="WAR22168.1"/>
    </source>
</evidence>
<proteinExistence type="predicted"/>
<dbReference type="Pfam" id="PF17169">
    <property type="entry name" value="NRBF2_MIT"/>
    <property type="match status" value="1"/>
</dbReference>
<evidence type="ECO:0000259" key="2">
    <source>
        <dbReference type="Pfam" id="PF17169"/>
    </source>
</evidence>
<feature type="compositionally biased region" description="Basic and acidic residues" evidence="1">
    <location>
        <begin position="211"/>
        <end position="222"/>
    </location>
</feature>
<name>A0ABY7FJ11_MYAAR</name>
<organism evidence="3 4">
    <name type="scientific">Mya arenaria</name>
    <name type="common">Soft-shell clam</name>
    <dbReference type="NCBI Taxonomy" id="6604"/>
    <lineage>
        <taxon>Eukaryota</taxon>
        <taxon>Metazoa</taxon>
        <taxon>Spiralia</taxon>
        <taxon>Lophotrochozoa</taxon>
        <taxon>Mollusca</taxon>
        <taxon>Bivalvia</taxon>
        <taxon>Autobranchia</taxon>
        <taxon>Heteroconchia</taxon>
        <taxon>Euheterodonta</taxon>
        <taxon>Imparidentia</taxon>
        <taxon>Neoheterodontei</taxon>
        <taxon>Myida</taxon>
        <taxon>Myoidea</taxon>
        <taxon>Myidae</taxon>
        <taxon>Mya</taxon>
    </lineage>
</organism>
<evidence type="ECO:0000313" key="4">
    <source>
        <dbReference type="Proteomes" id="UP001164746"/>
    </source>
</evidence>
<feature type="domain" description="Nuclear receptor-binding factor 2 MIT" evidence="2">
    <location>
        <begin position="1"/>
        <end position="57"/>
    </location>
</feature>
<accession>A0ABY7FJ11</accession>
<reference evidence="3" key="1">
    <citation type="submission" date="2022-11" db="EMBL/GenBank/DDBJ databases">
        <title>Centuries of genome instability and evolution in soft-shell clam transmissible cancer (bioRxiv).</title>
        <authorList>
            <person name="Hart S.F.M."/>
            <person name="Yonemitsu M.A."/>
            <person name="Giersch R.M."/>
            <person name="Beal B.F."/>
            <person name="Arriagada G."/>
            <person name="Davis B.W."/>
            <person name="Ostrander E.A."/>
            <person name="Goff S.P."/>
            <person name="Metzger M.J."/>
        </authorList>
    </citation>
    <scope>NUCLEOTIDE SEQUENCE</scope>
    <source>
        <strain evidence="3">MELC-2E11</strain>
        <tissue evidence="3">Siphon/mantle</tissue>
    </source>
</reference>
<dbReference type="PANTHER" id="PTHR14964:SF2">
    <property type="entry name" value="NUCLEAR RECEPTOR-BINDING FACTOR 2"/>
    <property type="match status" value="1"/>
</dbReference>
<feature type="region of interest" description="Disordered" evidence="1">
    <location>
        <begin position="193"/>
        <end position="222"/>
    </location>
</feature>
<evidence type="ECO:0000256" key="1">
    <source>
        <dbReference type="SAM" id="MobiDB-lite"/>
    </source>
</evidence>
<dbReference type="Gene3D" id="1.20.58.80">
    <property type="entry name" value="Phosphotransferase system, lactose/cellobiose-type IIA subunit"/>
    <property type="match status" value="1"/>
</dbReference>
<sequence>MDAPLNLAHQQGRKADMLCKAGKFDEAIACHNRAAEYILEAMQQIHKDKTQDSQKLPQSHKDWTKLLYPQQTCTDQALESLRLQHAHHIKQTDRLYDVQRRAQLLQIQQNKLHYCDVGTQTSLQGPVISTSAEHSSPLSSHHPYDIQTPCRESSPFDEDTIYHTLTENDSLIGLLLRRRQNCDNSKSFHSGIPVERVFQSKGSESPESEDKETKDLRHHNDDLRKHVSQLLKEVDELKRENKKMRVRDEARETIFGDVGHCELDLIPDLPPLEMPTFDIDFLSQDNKTDSEDATNCFGKSPI</sequence>
<gene>
    <name evidence="3" type="ORF">MAR_016142</name>
</gene>
<dbReference type="PANTHER" id="PTHR14964">
    <property type="entry name" value="NUCLEAR RECEPTOR BINDING FACTOR 2"/>
    <property type="match status" value="1"/>
</dbReference>
<dbReference type="InterPro" id="IPR039679">
    <property type="entry name" value="NRBF2"/>
</dbReference>
<dbReference type="InterPro" id="IPR033393">
    <property type="entry name" value="NRBF2_MIT"/>
</dbReference>